<keyword evidence="3" id="KW-1185">Reference proteome</keyword>
<evidence type="ECO:0000313" key="3">
    <source>
        <dbReference type="Proteomes" id="UP000051638"/>
    </source>
</evidence>
<dbReference type="OrthoDB" id="1682804at2"/>
<name>A0A0R2DD77_9LACO</name>
<evidence type="ECO:0000313" key="2">
    <source>
        <dbReference type="EMBL" id="KRM98633.1"/>
    </source>
</evidence>
<gene>
    <name evidence="2" type="ORF">FC24_GL001149</name>
</gene>
<dbReference type="InterPro" id="IPR012861">
    <property type="entry name" value="DUF1634"/>
</dbReference>
<reference evidence="2 3" key="1">
    <citation type="journal article" date="2015" name="Genome Announc.">
        <title>Expanding the biotechnology potential of lactobacilli through comparative genomics of 213 strains and associated genera.</title>
        <authorList>
            <person name="Sun Z."/>
            <person name="Harris H.M."/>
            <person name="McCann A."/>
            <person name="Guo C."/>
            <person name="Argimon S."/>
            <person name="Zhang W."/>
            <person name="Yang X."/>
            <person name="Jeffery I.B."/>
            <person name="Cooney J.C."/>
            <person name="Kagawa T.F."/>
            <person name="Liu W."/>
            <person name="Song Y."/>
            <person name="Salvetti E."/>
            <person name="Wrobel A."/>
            <person name="Rasinkangas P."/>
            <person name="Parkhill J."/>
            <person name="Rea M.C."/>
            <person name="O'Sullivan O."/>
            <person name="Ritari J."/>
            <person name="Douillard F.P."/>
            <person name="Paul Ross R."/>
            <person name="Yang R."/>
            <person name="Briner A.E."/>
            <person name="Felis G.E."/>
            <person name="de Vos W.M."/>
            <person name="Barrangou R."/>
            <person name="Klaenhammer T.R."/>
            <person name="Caufield P.W."/>
            <person name="Cui Y."/>
            <person name="Zhang H."/>
            <person name="O'Toole P.W."/>
        </authorList>
    </citation>
    <scope>NUCLEOTIDE SEQUENCE [LARGE SCALE GENOMIC DNA]</scope>
    <source>
        <strain evidence="2 3">DSM 20253</strain>
    </source>
</reference>
<dbReference type="Proteomes" id="UP000051638">
    <property type="component" value="Unassembled WGS sequence"/>
</dbReference>
<feature type="transmembrane region" description="Helical" evidence="1">
    <location>
        <begin position="20"/>
        <end position="44"/>
    </location>
</feature>
<evidence type="ECO:0008006" key="4">
    <source>
        <dbReference type="Google" id="ProtNLM"/>
    </source>
</evidence>
<organism evidence="2 3">
    <name type="scientific">Loigolactobacillus rennini DSM 20253</name>
    <dbReference type="NCBI Taxonomy" id="1423796"/>
    <lineage>
        <taxon>Bacteria</taxon>
        <taxon>Bacillati</taxon>
        <taxon>Bacillota</taxon>
        <taxon>Bacilli</taxon>
        <taxon>Lactobacillales</taxon>
        <taxon>Lactobacillaceae</taxon>
        <taxon>Loigolactobacillus</taxon>
    </lineage>
</organism>
<dbReference type="PATRIC" id="fig|1423796.3.peg.1173"/>
<dbReference type="Pfam" id="PF07843">
    <property type="entry name" value="DUF1634"/>
    <property type="match status" value="1"/>
</dbReference>
<sequence>MRPDDKQQTQQEMAKVEQIIGVILQIGVIVSAIIICCGLLLLLVTGKSGYSSNHFPTHFGLIFQGIAQLKPFAIIMLGLFGLILTPVLRVVVSIYAFIKEHDQLYVLITTAVLLILILGMVLGYLNIWP</sequence>
<comment type="caution">
    <text evidence="2">The sequence shown here is derived from an EMBL/GenBank/DDBJ whole genome shotgun (WGS) entry which is preliminary data.</text>
</comment>
<keyword evidence="1" id="KW-1133">Transmembrane helix</keyword>
<dbReference type="RefSeq" id="WP_057873721.1">
    <property type="nucleotide sequence ID" value="NZ_AYYI01000029.1"/>
</dbReference>
<dbReference type="EMBL" id="AYYI01000029">
    <property type="protein sequence ID" value="KRM98633.1"/>
    <property type="molecule type" value="Genomic_DNA"/>
</dbReference>
<protein>
    <recommendedName>
        <fullName evidence="4">DUF1634 domain-containing protein</fullName>
    </recommendedName>
</protein>
<keyword evidence="1" id="KW-0472">Membrane</keyword>
<feature type="transmembrane region" description="Helical" evidence="1">
    <location>
        <begin position="104"/>
        <end position="127"/>
    </location>
</feature>
<proteinExistence type="predicted"/>
<accession>A0A0R2DD77</accession>
<keyword evidence="1" id="KW-0812">Transmembrane</keyword>
<dbReference type="STRING" id="1423796.FC24_GL001149"/>
<evidence type="ECO:0000256" key="1">
    <source>
        <dbReference type="SAM" id="Phobius"/>
    </source>
</evidence>
<dbReference type="AlphaFoldDB" id="A0A0R2DD77"/>
<feature type="transmembrane region" description="Helical" evidence="1">
    <location>
        <begin position="72"/>
        <end position="92"/>
    </location>
</feature>